<organism evidence="2 3">
    <name type="scientific">Rhodococcus chondri</name>
    <dbReference type="NCBI Taxonomy" id="3065941"/>
    <lineage>
        <taxon>Bacteria</taxon>
        <taxon>Bacillati</taxon>
        <taxon>Actinomycetota</taxon>
        <taxon>Actinomycetes</taxon>
        <taxon>Mycobacteriales</taxon>
        <taxon>Nocardiaceae</taxon>
        <taxon>Rhodococcus</taxon>
    </lineage>
</organism>
<dbReference type="Proteomes" id="UP001331936">
    <property type="component" value="Unassembled WGS sequence"/>
</dbReference>
<reference evidence="2 3" key="1">
    <citation type="submission" date="2023-08" db="EMBL/GenBank/DDBJ databases">
        <authorList>
            <person name="Girao M."/>
            <person name="Carvalho M.F."/>
        </authorList>
    </citation>
    <scope>NUCLEOTIDE SEQUENCE [LARGE SCALE GENOMIC DNA]</scope>
    <source>
        <strain evidence="2 3">CC-R104</strain>
    </source>
</reference>
<name>A0ABU7K0C2_9NOCA</name>
<dbReference type="Gene3D" id="3.10.290.30">
    <property type="entry name" value="MM3350-like"/>
    <property type="match status" value="1"/>
</dbReference>
<dbReference type="RefSeq" id="WP_330154599.1">
    <property type="nucleotide sequence ID" value="NZ_JAUZMZ010000266.1"/>
</dbReference>
<evidence type="ECO:0000259" key="1">
    <source>
        <dbReference type="Pfam" id="PF07929"/>
    </source>
</evidence>
<comment type="caution">
    <text evidence="2">The sequence shown here is derived from an EMBL/GenBank/DDBJ whole genome shotgun (WGS) entry which is preliminary data.</text>
</comment>
<evidence type="ECO:0000313" key="2">
    <source>
        <dbReference type="EMBL" id="MEE2035264.1"/>
    </source>
</evidence>
<dbReference type="Pfam" id="PF07929">
    <property type="entry name" value="PRiA4_ORF3"/>
    <property type="match status" value="1"/>
</dbReference>
<dbReference type="PANTHER" id="PTHR41878">
    <property type="entry name" value="LEXA REPRESSOR-RELATED"/>
    <property type="match status" value="1"/>
</dbReference>
<gene>
    <name evidence="2" type="ORF">Q8814_24690</name>
</gene>
<dbReference type="SUPFAM" id="SSF159941">
    <property type="entry name" value="MM3350-like"/>
    <property type="match status" value="1"/>
</dbReference>
<proteinExistence type="predicted"/>
<dbReference type="EMBL" id="JAUZMZ010000266">
    <property type="protein sequence ID" value="MEE2035264.1"/>
    <property type="molecule type" value="Genomic_DNA"/>
</dbReference>
<keyword evidence="3" id="KW-1185">Reference proteome</keyword>
<dbReference type="InterPro" id="IPR012912">
    <property type="entry name" value="Plasmid_pRiA4b_Orf3-like"/>
</dbReference>
<sequence>MVRPREGRKSHLMAVPDSRDELRSFLAAAGRGRGRGPRRDAVVGYELRIELGGVTPTVWRCVVVPSTTMLDELHDVVQDAMGWVDSHLHEWRTAADASAPAAERYGMRLVVDEGDHPIDACESDVRIDEVLAERGDTLYYEYDFGDRWEHRVVLAHVVDAVPTPLCLDGERACPPEDCGGVPGYEHLRAVLGDPRHPDHEALRTWAGDDFDPDLFDLDAASAALTARAEIRRHSPPRGTALAALLARIPALYAPSLYALLLRARLSSDDERVELPARDAEGMTLLAWLLRRTGADGVPLTSSGYLSPAVVAEAREVLGPRYAWAGKSTRELDNPTVLAIRELAQDLGLVRKYRGKLVCTKRAAGPRSDPDALVDYIAARLPLGADEFEREAGLMMLLSVAADADGEEQRRAMLEAATALGWRMGDGEPLTAKDAVAAAGSNRRILHHLGVDLGFGTMPERRPAVVRELARRALRGPSR</sequence>
<dbReference type="InterPro" id="IPR024047">
    <property type="entry name" value="MM3350-like_sf"/>
</dbReference>
<evidence type="ECO:0000313" key="3">
    <source>
        <dbReference type="Proteomes" id="UP001331936"/>
    </source>
</evidence>
<accession>A0ABU7K0C2</accession>
<feature type="domain" description="Plasmid pRiA4b Orf3-like" evidence="1">
    <location>
        <begin position="45"/>
        <end position="218"/>
    </location>
</feature>
<dbReference type="PANTHER" id="PTHR41878:SF1">
    <property type="entry name" value="TNPR PROTEIN"/>
    <property type="match status" value="1"/>
</dbReference>
<protein>
    <submittedName>
        <fullName evidence="2">Plasmid pRiA4b ORF-3 family protein</fullName>
    </submittedName>
</protein>